<evidence type="ECO:0000256" key="1">
    <source>
        <dbReference type="ARBA" id="ARBA00023125"/>
    </source>
</evidence>
<dbReference type="InterPro" id="IPR047206">
    <property type="entry name" value="bHLHzip_scCBP1-like"/>
</dbReference>
<name>A0A8H7BKZ4_9FUNG</name>
<dbReference type="GO" id="GO:0005634">
    <property type="term" value="C:nucleus"/>
    <property type="evidence" value="ECO:0007669"/>
    <property type="project" value="TreeGrafter"/>
</dbReference>
<dbReference type="PANTHER" id="PTHR47787">
    <property type="entry name" value="CENTROMERE-BINDING PROTEIN 1"/>
    <property type="match status" value="1"/>
</dbReference>
<dbReference type="GO" id="GO:0046983">
    <property type="term" value="F:protein dimerization activity"/>
    <property type="evidence" value="ECO:0007669"/>
    <property type="project" value="InterPro"/>
</dbReference>
<protein>
    <submittedName>
        <fullName evidence="5">Basic helix-loop-helix protein</fullName>
    </submittedName>
</protein>
<evidence type="ECO:0000259" key="4">
    <source>
        <dbReference type="PROSITE" id="PS50888"/>
    </source>
</evidence>
<keyword evidence="2" id="KW-0539">Nucleus</keyword>
<feature type="compositionally biased region" description="Low complexity" evidence="3">
    <location>
        <begin position="83"/>
        <end position="112"/>
    </location>
</feature>
<organism evidence="5 6">
    <name type="scientific">Apophysomyces ossiformis</name>
    <dbReference type="NCBI Taxonomy" id="679940"/>
    <lineage>
        <taxon>Eukaryota</taxon>
        <taxon>Fungi</taxon>
        <taxon>Fungi incertae sedis</taxon>
        <taxon>Mucoromycota</taxon>
        <taxon>Mucoromycotina</taxon>
        <taxon>Mucoromycetes</taxon>
        <taxon>Mucorales</taxon>
        <taxon>Mucorineae</taxon>
        <taxon>Mucoraceae</taxon>
        <taxon>Apophysomyces</taxon>
    </lineage>
</organism>
<dbReference type="GO" id="GO:0003700">
    <property type="term" value="F:DNA-binding transcription factor activity"/>
    <property type="evidence" value="ECO:0007669"/>
    <property type="project" value="InterPro"/>
</dbReference>
<dbReference type="CDD" id="cd11398">
    <property type="entry name" value="bHLHzip_scCBP1"/>
    <property type="match status" value="1"/>
</dbReference>
<dbReference type="AlphaFoldDB" id="A0A8H7BKZ4"/>
<feature type="region of interest" description="Disordered" evidence="3">
    <location>
        <begin position="1"/>
        <end position="40"/>
    </location>
</feature>
<feature type="compositionally biased region" description="Basic and acidic residues" evidence="3">
    <location>
        <begin position="115"/>
        <end position="141"/>
    </location>
</feature>
<dbReference type="EMBL" id="JABAYA010000108">
    <property type="protein sequence ID" value="KAF7724913.1"/>
    <property type="molecule type" value="Genomic_DNA"/>
</dbReference>
<proteinExistence type="predicted"/>
<feature type="region of interest" description="Disordered" evidence="3">
    <location>
        <begin position="298"/>
        <end position="329"/>
    </location>
</feature>
<feature type="region of interest" description="Disordered" evidence="3">
    <location>
        <begin position="73"/>
        <end position="216"/>
    </location>
</feature>
<dbReference type="SUPFAM" id="SSF47459">
    <property type="entry name" value="HLH, helix-loop-helix DNA-binding domain"/>
    <property type="match status" value="1"/>
</dbReference>
<dbReference type="OrthoDB" id="71302at2759"/>
<feature type="compositionally biased region" description="Low complexity" evidence="3">
    <location>
        <begin position="25"/>
        <end position="40"/>
    </location>
</feature>
<dbReference type="InterPro" id="IPR036638">
    <property type="entry name" value="HLH_DNA-bd_sf"/>
</dbReference>
<dbReference type="InterPro" id="IPR011598">
    <property type="entry name" value="bHLH_dom"/>
</dbReference>
<dbReference type="PANTHER" id="PTHR47787:SF1">
    <property type="entry name" value="CENTROMERE-BINDING PROTEIN 1"/>
    <property type="match status" value="1"/>
</dbReference>
<keyword evidence="6" id="KW-1185">Reference proteome</keyword>
<dbReference type="Pfam" id="PF00010">
    <property type="entry name" value="HLH"/>
    <property type="match status" value="1"/>
</dbReference>
<reference evidence="5" key="1">
    <citation type="submission" date="2020-01" db="EMBL/GenBank/DDBJ databases">
        <title>Genome Sequencing of Three Apophysomyces-Like Fungal Strains Confirms a Novel Fungal Genus in the Mucoromycota with divergent Burkholderia-like Endosymbiotic Bacteria.</title>
        <authorList>
            <person name="Stajich J.E."/>
            <person name="Macias A.M."/>
            <person name="Carter-House D."/>
            <person name="Lovett B."/>
            <person name="Kasson L.R."/>
            <person name="Berry K."/>
            <person name="Grigoriev I."/>
            <person name="Chang Y."/>
            <person name="Spatafora J."/>
            <person name="Kasson M.T."/>
        </authorList>
    </citation>
    <scope>NUCLEOTIDE SEQUENCE</scope>
    <source>
        <strain evidence="5">NRRL A-21654</strain>
    </source>
</reference>
<evidence type="ECO:0000313" key="6">
    <source>
        <dbReference type="Proteomes" id="UP000605846"/>
    </source>
</evidence>
<gene>
    <name evidence="5" type="primary">CBF1</name>
    <name evidence="5" type="ORF">EC973_000572</name>
</gene>
<comment type="caution">
    <text evidence="5">The sequence shown here is derived from an EMBL/GenBank/DDBJ whole genome shotgun (WGS) entry which is preliminary data.</text>
</comment>
<dbReference type="Gene3D" id="4.10.280.10">
    <property type="entry name" value="Helix-loop-helix DNA-binding domain"/>
    <property type="match status" value="1"/>
</dbReference>
<evidence type="ECO:0000256" key="3">
    <source>
        <dbReference type="SAM" id="MobiDB-lite"/>
    </source>
</evidence>
<feature type="compositionally biased region" description="Basic and acidic residues" evidence="3">
    <location>
        <begin position="299"/>
        <end position="309"/>
    </location>
</feature>
<dbReference type="SMART" id="SM00353">
    <property type="entry name" value="HLH"/>
    <property type="match status" value="1"/>
</dbReference>
<sequence length="329" mass="37308">MSNKSYMELKGESIEQSSVGKDKVSTSPTSSSTSSFPAPAVTSAAELWATITPSQSASLQALHQSMQANAAMNPLGALTAAAQQHQQHQQPQEQQQRQQQQPSHQQPPQQRPMASKREGKNHMKQEMNEHEVKHLSDEHQQAHYGNIPQQQQQQQPQQAQQSQQQQQQLHQPASTSQQTPDQRRTSSDENGKPPVGSAEWHRLRRENHKQVERRRRETINEGINEIARIVPGCEKNKGSILQRAAAYIQQLKDNEAATLEKWTLEKLLTDQAINELNRQVELLKAELDRTRQENQYLKRQLDGSGDGHEHKKMKSSHAEGQSSKHEQDQ</sequence>
<evidence type="ECO:0000313" key="5">
    <source>
        <dbReference type="EMBL" id="KAF7724913.1"/>
    </source>
</evidence>
<dbReference type="GO" id="GO:0003677">
    <property type="term" value="F:DNA binding"/>
    <property type="evidence" value="ECO:0007669"/>
    <property type="project" value="UniProtKB-KW"/>
</dbReference>
<feature type="domain" description="BHLH" evidence="4">
    <location>
        <begin position="203"/>
        <end position="251"/>
    </location>
</feature>
<accession>A0A8H7BKZ4</accession>
<dbReference type="PROSITE" id="PS50888">
    <property type="entry name" value="BHLH"/>
    <property type="match status" value="1"/>
</dbReference>
<feature type="compositionally biased region" description="Low complexity" evidence="3">
    <location>
        <begin position="148"/>
        <end position="178"/>
    </location>
</feature>
<dbReference type="Proteomes" id="UP000605846">
    <property type="component" value="Unassembled WGS sequence"/>
</dbReference>
<keyword evidence="1" id="KW-0238">DNA-binding</keyword>
<evidence type="ECO:0000256" key="2">
    <source>
        <dbReference type="ARBA" id="ARBA00023242"/>
    </source>
</evidence>
<feature type="compositionally biased region" description="Basic and acidic residues" evidence="3">
    <location>
        <begin position="181"/>
        <end position="191"/>
    </location>
</feature>